<protein>
    <recommendedName>
        <fullName evidence="2 9">Exportin-T</fullName>
    </recommendedName>
    <alternativeName>
        <fullName evidence="7 9">Exportin(tRNA)</fullName>
    </alternativeName>
    <alternativeName>
        <fullName evidence="8 9">tRNA exportin</fullName>
    </alternativeName>
</protein>
<dbReference type="InterPro" id="IPR011989">
    <property type="entry name" value="ARM-like"/>
</dbReference>
<keyword evidence="3 9" id="KW-0963">Cytoplasm</keyword>
<evidence type="ECO:0000256" key="8">
    <source>
        <dbReference type="ARBA" id="ARBA00032199"/>
    </source>
</evidence>
<dbReference type="PANTHER" id="PTHR15952:SF11">
    <property type="entry name" value="EXPORTIN-T"/>
    <property type="match status" value="1"/>
</dbReference>
<keyword evidence="5 9" id="KW-0694">RNA-binding</keyword>
<evidence type="ECO:0000259" key="10">
    <source>
        <dbReference type="Pfam" id="PF08389"/>
    </source>
</evidence>
<dbReference type="PANTHER" id="PTHR15952">
    <property type="entry name" value="EXPORTIN-T/LOS1"/>
    <property type="match status" value="1"/>
</dbReference>
<keyword evidence="4 9" id="KW-0820">tRNA-binding</keyword>
<name>A0ABN8REP0_9CNID</name>
<evidence type="ECO:0000256" key="1">
    <source>
        <dbReference type="ARBA" id="ARBA00004496"/>
    </source>
</evidence>
<dbReference type="SUPFAM" id="SSF48371">
    <property type="entry name" value="ARM repeat"/>
    <property type="match status" value="1"/>
</dbReference>
<evidence type="ECO:0000256" key="4">
    <source>
        <dbReference type="ARBA" id="ARBA00022555"/>
    </source>
</evidence>
<dbReference type="InterPro" id="IPR016024">
    <property type="entry name" value="ARM-type_fold"/>
</dbReference>
<evidence type="ECO:0000256" key="9">
    <source>
        <dbReference type="RuleBase" id="RU366037"/>
    </source>
</evidence>
<reference evidence="11 12" key="1">
    <citation type="submission" date="2022-05" db="EMBL/GenBank/DDBJ databases">
        <authorList>
            <consortium name="Genoscope - CEA"/>
            <person name="William W."/>
        </authorList>
    </citation>
    <scope>NUCLEOTIDE SEQUENCE [LARGE SCALE GENOMIC DNA]</scope>
</reference>
<dbReference type="Proteomes" id="UP001159405">
    <property type="component" value="Unassembled WGS sequence"/>
</dbReference>
<feature type="domain" description="Exportin-1/Importin-beta-like" evidence="10">
    <location>
        <begin position="99"/>
        <end position="274"/>
    </location>
</feature>
<evidence type="ECO:0000256" key="3">
    <source>
        <dbReference type="ARBA" id="ARBA00022490"/>
    </source>
</evidence>
<keyword evidence="12" id="KW-1185">Reference proteome</keyword>
<proteinExistence type="inferred from homology"/>
<comment type="caution">
    <text evidence="11">The sequence shown here is derived from an EMBL/GenBank/DDBJ whole genome shotgun (WGS) entry which is preliminary data.</text>
</comment>
<evidence type="ECO:0000313" key="12">
    <source>
        <dbReference type="Proteomes" id="UP001159405"/>
    </source>
</evidence>
<evidence type="ECO:0000313" key="11">
    <source>
        <dbReference type="EMBL" id="CAH3177383.1"/>
    </source>
</evidence>
<comment type="subcellular location">
    <subcellularLocation>
        <location evidence="1 9">Cytoplasm</location>
    </subcellularLocation>
    <subcellularLocation>
        <location evidence="9">Nucleus</location>
    </subcellularLocation>
    <text evidence="9">Shuttles between the nucleus and the cytoplasm.</text>
</comment>
<gene>
    <name evidence="11" type="ORF">PLOB_00019235</name>
</gene>
<comment type="function">
    <text evidence="9">tRNA nucleus export receptor which facilitates tRNA translocation across the nuclear pore complex.</text>
</comment>
<dbReference type="InterPro" id="IPR040017">
    <property type="entry name" value="XPOT"/>
</dbReference>
<dbReference type="EMBL" id="CALNXK010000224">
    <property type="protein sequence ID" value="CAH3177383.1"/>
    <property type="molecule type" value="Genomic_DNA"/>
</dbReference>
<evidence type="ECO:0000256" key="2">
    <source>
        <dbReference type="ARBA" id="ARBA00018928"/>
    </source>
</evidence>
<sequence>MADNLLQGLQAAANATSQAGALQYFEQLKNSPDGWKLCGDALIRNLYSDESVKFFCFQVLEHHIKTRHVSSNLVDQQALREILLTWLRNQCCTESDNKNFLKNKAAQVFSLIFVCDYPEKWPLFFSDLLQCLQYGALAVDMYLRILKAIDEEVVDRDVIRSQQEAERNTKIKDHIRDTCVTELVDSWFQILVGGNLVFWYNNEVEVLLTVFFITFCMQKTYENSVSSITCLCLDIIGAYIEWIDIGLIANDRFISTFLRYMSVEVLRESACDCIHEIIMKGMEPLAKKELVESLLSVLEKSSILEPQEDEDADFMAKLAKLTSASGSQLLNSYTK</sequence>
<dbReference type="Gene3D" id="1.25.10.10">
    <property type="entry name" value="Leucine-rich Repeat Variant"/>
    <property type="match status" value="1"/>
</dbReference>
<comment type="similarity">
    <text evidence="9">Belongs to the exportin family.</text>
</comment>
<evidence type="ECO:0000256" key="5">
    <source>
        <dbReference type="ARBA" id="ARBA00022884"/>
    </source>
</evidence>
<dbReference type="Pfam" id="PF08389">
    <property type="entry name" value="Xpo1"/>
    <property type="match status" value="1"/>
</dbReference>
<evidence type="ECO:0000256" key="7">
    <source>
        <dbReference type="ARBA" id="ARBA00029784"/>
    </source>
</evidence>
<evidence type="ECO:0000256" key="6">
    <source>
        <dbReference type="ARBA" id="ARBA00023242"/>
    </source>
</evidence>
<accession>A0ABN8REP0</accession>
<organism evidence="11 12">
    <name type="scientific">Porites lobata</name>
    <dbReference type="NCBI Taxonomy" id="104759"/>
    <lineage>
        <taxon>Eukaryota</taxon>
        <taxon>Metazoa</taxon>
        <taxon>Cnidaria</taxon>
        <taxon>Anthozoa</taxon>
        <taxon>Hexacorallia</taxon>
        <taxon>Scleractinia</taxon>
        <taxon>Fungiina</taxon>
        <taxon>Poritidae</taxon>
        <taxon>Porites</taxon>
    </lineage>
</organism>
<keyword evidence="6 9" id="KW-0539">Nucleus</keyword>
<keyword evidence="9" id="KW-0813">Transport</keyword>
<dbReference type="InterPro" id="IPR013598">
    <property type="entry name" value="Exportin-1/Importin-b-like"/>
</dbReference>